<name>A0A521DSF5_9SPHI</name>
<gene>
    <name evidence="7" type="ORF">SAMN06265350_10894</name>
</gene>
<keyword evidence="7" id="KW-0413">Isomerase</keyword>
<dbReference type="InterPro" id="IPR036249">
    <property type="entry name" value="Thioredoxin-like_sf"/>
</dbReference>
<feature type="signal peptide" evidence="5">
    <location>
        <begin position="1"/>
        <end position="23"/>
    </location>
</feature>
<dbReference type="GO" id="GO:0016491">
    <property type="term" value="F:oxidoreductase activity"/>
    <property type="evidence" value="ECO:0007669"/>
    <property type="project" value="InterPro"/>
</dbReference>
<evidence type="ECO:0000256" key="2">
    <source>
        <dbReference type="ARBA" id="ARBA00022748"/>
    </source>
</evidence>
<evidence type="ECO:0000256" key="4">
    <source>
        <dbReference type="ARBA" id="ARBA00023284"/>
    </source>
</evidence>
<dbReference type="PANTHER" id="PTHR42852">
    <property type="entry name" value="THIOL:DISULFIDE INTERCHANGE PROTEIN DSBE"/>
    <property type="match status" value="1"/>
</dbReference>
<dbReference type="CDD" id="cd02966">
    <property type="entry name" value="TlpA_like_family"/>
    <property type="match status" value="1"/>
</dbReference>
<keyword evidence="3" id="KW-1015">Disulfide bond</keyword>
<dbReference type="GO" id="GO:0017004">
    <property type="term" value="P:cytochrome complex assembly"/>
    <property type="evidence" value="ECO:0007669"/>
    <property type="project" value="UniProtKB-KW"/>
</dbReference>
<accession>A0A521DSF5</accession>
<keyword evidence="8" id="KW-1185">Reference proteome</keyword>
<dbReference type="InterPro" id="IPR050553">
    <property type="entry name" value="Thioredoxin_ResA/DsbE_sf"/>
</dbReference>
<dbReference type="RefSeq" id="WP_142604379.1">
    <property type="nucleotide sequence ID" value="NZ_FXSZ01000008.1"/>
</dbReference>
<dbReference type="SUPFAM" id="SSF52833">
    <property type="entry name" value="Thioredoxin-like"/>
    <property type="match status" value="1"/>
</dbReference>
<evidence type="ECO:0000256" key="1">
    <source>
        <dbReference type="ARBA" id="ARBA00004196"/>
    </source>
</evidence>
<sequence length="453" mass="51204">MNKILVQMVLVVCGWIFTAQVFAADGIKTVVKGSLTGTKGKIFLFIRGGMMKTKAADSINNGRFNLETTLDKPGFYLISTPVKALSGFDIYLSPGDDLTMKMEKDGLVMTGKGSRLNQFLFDLNKKFPYSYQADQATISQTYKNRITEINASTNEEVLRNKAILLGYAQGEYLDKVYGEYVNSKVFGSTDEIKDVNFTDYNMTLLPEIVNYYNWRETISELMYSKMSAGQLKVRNMNTWVADFGSLIENQKLREDYMVALIKFSVLLGDFTSIHDVIKEALPLIKDPKNIAALNELNGKISEGVNRYKNALPGTDLSAFTFVNADGKEVAIRDYKGKYIFIDIWNTGCHPCVAEMPFLNKIEHEMQGKDIAFVSISCDTDTELWKSFLKKRNLKGEQLLMKGAFKDPFFKQIGLSGIPRFLILDKAGRMVDYNSCKRPSNPLLKKYLTELLNQ</sequence>
<dbReference type="InterPro" id="IPR013766">
    <property type="entry name" value="Thioredoxin_domain"/>
</dbReference>
<dbReference type="EMBL" id="FXSZ01000008">
    <property type="protein sequence ID" value="SMO74639.1"/>
    <property type="molecule type" value="Genomic_DNA"/>
</dbReference>
<keyword evidence="2" id="KW-0201">Cytochrome c-type biogenesis</keyword>
<dbReference type="Gene3D" id="3.40.30.10">
    <property type="entry name" value="Glutaredoxin"/>
    <property type="match status" value="1"/>
</dbReference>
<dbReference type="OrthoDB" id="1095575at2"/>
<feature type="domain" description="Thioredoxin" evidence="6">
    <location>
        <begin position="310"/>
        <end position="452"/>
    </location>
</feature>
<evidence type="ECO:0000259" key="6">
    <source>
        <dbReference type="PROSITE" id="PS51352"/>
    </source>
</evidence>
<comment type="subcellular location">
    <subcellularLocation>
        <location evidence="1">Cell envelope</location>
    </subcellularLocation>
</comment>
<keyword evidence="4" id="KW-0676">Redox-active center</keyword>
<evidence type="ECO:0000313" key="8">
    <source>
        <dbReference type="Proteomes" id="UP000315971"/>
    </source>
</evidence>
<evidence type="ECO:0000313" key="7">
    <source>
        <dbReference type="EMBL" id="SMO74639.1"/>
    </source>
</evidence>
<dbReference type="PROSITE" id="PS51352">
    <property type="entry name" value="THIOREDOXIN_2"/>
    <property type="match status" value="1"/>
</dbReference>
<evidence type="ECO:0000256" key="3">
    <source>
        <dbReference type="ARBA" id="ARBA00023157"/>
    </source>
</evidence>
<dbReference type="PANTHER" id="PTHR42852:SF6">
    <property type="entry name" value="THIOL:DISULFIDE INTERCHANGE PROTEIN DSBE"/>
    <property type="match status" value="1"/>
</dbReference>
<dbReference type="Pfam" id="PF08534">
    <property type="entry name" value="Redoxin"/>
    <property type="match status" value="1"/>
</dbReference>
<dbReference type="GO" id="GO:0030313">
    <property type="term" value="C:cell envelope"/>
    <property type="evidence" value="ECO:0007669"/>
    <property type="project" value="UniProtKB-SubCell"/>
</dbReference>
<keyword evidence="5" id="KW-0732">Signal</keyword>
<dbReference type="InterPro" id="IPR013740">
    <property type="entry name" value="Redoxin"/>
</dbReference>
<organism evidence="7 8">
    <name type="scientific">Solitalea koreensis</name>
    <dbReference type="NCBI Taxonomy" id="543615"/>
    <lineage>
        <taxon>Bacteria</taxon>
        <taxon>Pseudomonadati</taxon>
        <taxon>Bacteroidota</taxon>
        <taxon>Sphingobacteriia</taxon>
        <taxon>Sphingobacteriales</taxon>
        <taxon>Sphingobacteriaceae</taxon>
        <taxon>Solitalea</taxon>
    </lineage>
</organism>
<dbReference type="GO" id="GO:0016853">
    <property type="term" value="F:isomerase activity"/>
    <property type="evidence" value="ECO:0007669"/>
    <property type="project" value="UniProtKB-KW"/>
</dbReference>
<dbReference type="AlphaFoldDB" id="A0A521DSF5"/>
<feature type="chain" id="PRO_5022216254" evidence="5">
    <location>
        <begin position="24"/>
        <end position="453"/>
    </location>
</feature>
<evidence type="ECO:0000256" key="5">
    <source>
        <dbReference type="SAM" id="SignalP"/>
    </source>
</evidence>
<reference evidence="7 8" key="1">
    <citation type="submission" date="2017-05" db="EMBL/GenBank/DDBJ databases">
        <authorList>
            <person name="Varghese N."/>
            <person name="Submissions S."/>
        </authorList>
    </citation>
    <scope>NUCLEOTIDE SEQUENCE [LARGE SCALE GENOMIC DNA]</scope>
    <source>
        <strain evidence="7 8">DSM 21342</strain>
    </source>
</reference>
<dbReference type="Proteomes" id="UP000315971">
    <property type="component" value="Unassembled WGS sequence"/>
</dbReference>
<proteinExistence type="predicted"/>
<protein>
    <submittedName>
        <fullName evidence="7">Thiol-disulfide isomerase or thioredoxin</fullName>
    </submittedName>
</protein>